<evidence type="ECO:0000313" key="9">
    <source>
        <dbReference type="EMBL" id="OGY09841.1"/>
    </source>
</evidence>
<dbReference type="GO" id="GO:0005886">
    <property type="term" value="C:plasma membrane"/>
    <property type="evidence" value="ECO:0007669"/>
    <property type="project" value="UniProtKB-SubCell"/>
</dbReference>
<dbReference type="PANTHER" id="PTHR21716">
    <property type="entry name" value="TRANSMEMBRANE PROTEIN"/>
    <property type="match status" value="1"/>
</dbReference>
<proteinExistence type="inferred from homology"/>
<organism evidence="9 10">
    <name type="scientific">Candidatus Blackburnbacteria bacterium RIFCSPHIGHO2_01_FULL_43_15b</name>
    <dbReference type="NCBI Taxonomy" id="1797513"/>
    <lineage>
        <taxon>Bacteria</taxon>
        <taxon>Candidatus Blackburniibacteriota</taxon>
    </lineage>
</organism>
<evidence type="ECO:0000256" key="3">
    <source>
        <dbReference type="ARBA" id="ARBA00022448"/>
    </source>
</evidence>
<feature type="transmembrane region" description="Helical" evidence="8">
    <location>
        <begin position="221"/>
        <end position="242"/>
    </location>
</feature>
<feature type="transmembrane region" description="Helical" evidence="8">
    <location>
        <begin position="307"/>
        <end position="329"/>
    </location>
</feature>
<dbReference type="STRING" id="1797513.A2782_03590"/>
<dbReference type="GO" id="GO:0055085">
    <property type="term" value="P:transmembrane transport"/>
    <property type="evidence" value="ECO:0007669"/>
    <property type="project" value="TreeGrafter"/>
</dbReference>
<sequence length="336" mass="36359">MPRKIEVSHRTIIFTILFLGLAWFAVQVIPIIITLFIAVLLSTALKPVVDTLRHYKIPTAISILLAYIVLISLVVLSLSSVISPLIGQTTELVEHLPDIFNQLGVWLAGLGIPGINGNLLSAQASQLGALPGNLVHFVIFLFSNLIGVVTVLVITFYTLLERRNLDHYILLAFGQDREKQAKLFVEKLETRLGGWVRGELVLMLTVGLLSYVGLRLLGIDYALPLAIIAGFLEILPNIGPIISAIPAILVALTISPLMSVVVAALYFLIQQLENTLLVPNVMKRATGVNPLVTIIALAIGFKLGSTAGAVLAVPILIVLQTILTDLVGLNTLRKNI</sequence>
<feature type="transmembrane region" description="Helical" evidence="8">
    <location>
        <begin position="194"/>
        <end position="214"/>
    </location>
</feature>
<evidence type="ECO:0000256" key="2">
    <source>
        <dbReference type="ARBA" id="ARBA00009773"/>
    </source>
</evidence>
<evidence type="ECO:0000256" key="1">
    <source>
        <dbReference type="ARBA" id="ARBA00004651"/>
    </source>
</evidence>
<comment type="similarity">
    <text evidence="2">Belongs to the autoinducer-2 exporter (AI-2E) (TC 2.A.86) family.</text>
</comment>
<dbReference type="EMBL" id="MHBW01000004">
    <property type="protein sequence ID" value="OGY09841.1"/>
    <property type="molecule type" value="Genomic_DNA"/>
</dbReference>
<dbReference type="PANTHER" id="PTHR21716:SF53">
    <property type="entry name" value="PERMEASE PERM-RELATED"/>
    <property type="match status" value="1"/>
</dbReference>
<protein>
    <recommendedName>
        <fullName evidence="11">AI-2E family transporter</fullName>
    </recommendedName>
</protein>
<keyword evidence="6 8" id="KW-1133">Transmembrane helix</keyword>
<evidence type="ECO:0000256" key="4">
    <source>
        <dbReference type="ARBA" id="ARBA00022475"/>
    </source>
</evidence>
<feature type="transmembrane region" description="Helical" evidence="8">
    <location>
        <begin position="134"/>
        <end position="160"/>
    </location>
</feature>
<comment type="caution">
    <text evidence="9">The sequence shown here is derived from an EMBL/GenBank/DDBJ whole genome shotgun (WGS) entry which is preliminary data.</text>
</comment>
<evidence type="ECO:0000313" key="10">
    <source>
        <dbReference type="Proteomes" id="UP000177967"/>
    </source>
</evidence>
<comment type="subcellular location">
    <subcellularLocation>
        <location evidence="1">Cell membrane</location>
        <topology evidence="1">Multi-pass membrane protein</topology>
    </subcellularLocation>
</comment>
<dbReference type="InterPro" id="IPR002549">
    <property type="entry name" value="AI-2E-like"/>
</dbReference>
<feature type="transmembrane region" description="Helical" evidence="8">
    <location>
        <begin position="12"/>
        <end position="45"/>
    </location>
</feature>
<feature type="transmembrane region" description="Helical" evidence="8">
    <location>
        <begin position="103"/>
        <end position="122"/>
    </location>
</feature>
<dbReference type="Proteomes" id="UP000177967">
    <property type="component" value="Unassembled WGS sequence"/>
</dbReference>
<evidence type="ECO:0000256" key="6">
    <source>
        <dbReference type="ARBA" id="ARBA00022989"/>
    </source>
</evidence>
<accession>A0A1G1V391</accession>
<keyword evidence="5 8" id="KW-0812">Transmembrane</keyword>
<evidence type="ECO:0000256" key="7">
    <source>
        <dbReference type="ARBA" id="ARBA00023136"/>
    </source>
</evidence>
<keyword evidence="3" id="KW-0813">Transport</keyword>
<feature type="transmembrane region" description="Helical" evidence="8">
    <location>
        <begin position="57"/>
        <end position="83"/>
    </location>
</feature>
<keyword evidence="7 8" id="KW-0472">Membrane</keyword>
<keyword evidence="4" id="KW-1003">Cell membrane</keyword>
<feature type="transmembrane region" description="Helical" evidence="8">
    <location>
        <begin position="248"/>
        <end position="269"/>
    </location>
</feature>
<name>A0A1G1V391_9BACT</name>
<dbReference type="Pfam" id="PF01594">
    <property type="entry name" value="AI-2E_transport"/>
    <property type="match status" value="1"/>
</dbReference>
<evidence type="ECO:0000256" key="5">
    <source>
        <dbReference type="ARBA" id="ARBA00022692"/>
    </source>
</evidence>
<dbReference type="AlphaFoldDB" id="A0A1G1V391"/>
<reference evidence="9 10" key="1">
    <citation type="journal article" date="2016" name="Nat. Commun.">
        <title>Thousands of microbial genomes shed light on interconnected biogeochemical processes in an aquifer system.</title>
        <authorList>
            <person name="Anantharaman K."/>
            <person name="Brown C.T."/>
            <person name="Hug L.A."/>
            <person name="Sharon I."/>
            <person name="Castelle C.J."/>
            <person name="Probst A.J."/>
            <person name="Thomas B.C."/>
            <person name="Singh A."/>
            <person name="Wilkins M.J."/>
            <person name="Karaoz U."/>
            <person name="Brodie E.L."/>
            <person name="Williams K.H."/>
            <person name="Hubbard S.S."/>
            <person name="Banfield J.F."/>
        </authorList>
    </citation>
    <scope>NUCLEOTIDE SEQUENCE [LARGE SCALE GENOMIC DNA]</scope>
</reference>
<evidence type="ECO:0000256" key="8">
    <source>
        <dbReference type="SAM" id="Phobius"/>
    </source>
</evidence>
<evidence type="ECO:0008006" key="11">
    <source>
        <dbReference type="Google" id="ProtNLM"/>
    </source>
</evidence>
<gene>
    <name evidence="9" type="ORF">A2782_03590</name>
</gene>